<evidence type="ECO:0000313" key="2">
    <source>
        <dbReference type="EMBL" id="AZN73883.1"/>
    </source>
</evidence>
<reference evidence="2 3" key="1">
    <citation type="submission" date="2018-09" db="EMBL/GenBank/DDBJ databases">
        <title>Marinorhizobium profundi gen. nov., sp. nov., isolated from a deep-sea sediment sample from the New Britain Trench and proposal of Marinorhizobiaceae fam. nov. in the order Rhizobiales of the class Alphaproteobacteria.</title>
        <authorList>
            <person name="Cao J."/>
        </authorList>
    </citation>
    <scope>NUCLEOTIDE SEQUENCE [LARGE SCALE GENOMIC DNA]</scope>
    <source>
        <strain evidence="2 3">WS11</strain>
    </source>
</reference>
<dbReference type="InterPro" id="IPR004843">
    <property type="entry name" value="Calcineurin-like_PHP"/>
</dbReference>
<dbReference type="EMBL" id="CP032509">
    <property type="protein sequence ID" value="AZN73883.1"/>
    <property type="molecule type" value="Genomic_DNA"/>
</dbReference>
<dbReference type="InterPro" id="IPR050126">
    <property type="entry name" value="Ap4A_hydrolase"/>
</dbReference>
<organism evidence="2 3">
    <name type="scientific">Georhizobium profundi</name>
    <dbReference type="NCBI Taxonomy" id="2341112"/>
    <lineage>
        <taxon>Bacteria</taxon>
        <taxon>Pseudomonadati</taxon>
        <taxon>Pseudomonadota</taxon>
        <taxon>Alphaproteobacteria</taxon>
        <taxon>Hyphomicrobiales</taxon>
        <taxon>Rhizobiaceae</taxon>
        <taxon>Georhizobium</taxon>
    </lineage>
</organism>
<dbReference type="PANTHER" id="PTHR42850:SF4">
    <property type="entry name" value="ZINC-DEPENDENT ENDOPOLYPHOSPHATASE"/>
    <property type="match status" value="1"/>
</dbReference>
<dbReference type="GO" id="GO:0016791">
    <property type="term" value="F:phosphatase activity"/>
    <property type="evidence" value="ECO:0007669"/>
    <property type="project" value="TreeGrafter"/>
</dbReference>
<sequence length="259" mass="27952">MKLGLSIFGRGSSSVMPPPRARLTLGDDDRPIYAIGDVHGCLDALRRLEAKIVADAATIEGRKLIVMLGDYVDRGPESAGVIDHLLEEAPAGFDRICLAGNHEQLMLDVLEGRAGLDRWRALGSDATLASYGIDSERLLHLGSSSAEVGAMIGETVPAAHLAFLRDLPVLLSTRLHIFVHAGLRPNMPVAEQSDRSLMTLRLAPSDATQLPDRYIVHGHTPVARVAMQNRRINVDTGACFTGRLSALRIWRGGGRVLST</sequence>
<keyword evidence="3" id="KW-1185">Reference proteome</keyword>
<evidence type="ECO:0000259" key="1">
    <source>
        <dbReference type="Pfam" id="PF00149"/>
    </source>
</evidence>
<gene>
    <name evidence="2" type="ORF">D5400_16220</name>
</gene>
<dbReference type="GO" id="GO:0008803">
    <property type="term" value="F:bis(5'-nucleosyl)-tetraphosphatase (symmetrical) activity"/>
    <property type="evidence" value="ECO:0007669"/>
    <property type="project" value="TreeGrafter"/>
</dbReference>
<dbReference type="InterPro" id="IPR029052">
    <property type="entry name" value="Metallo-depent_PP-like"/>
</dbReference>
<feature type="domain" description="Calcineurin-like phosphoesterase" evidence="1">
    <location>
        <begin position="31"/>
        <end position="122"/>
    </location>
</feature>
<dbReference type="Pfam" id="PF00149">
    <property type="entry name" value="Metallophos"/>
    <property type="match status" value="1"/>
</dbReference>
<dbReference type="SUPFAM" id="SSF56300">
    <property type="entry name" value="Metallo-dependent phosphatases"/>
    <property type="match status" value="1"/>
</dbReference>
<dbReference type="AlphaFoldDB" id="A0A3S9BAB4"/>
<dbReference type="Proteomes" id="UP000268192">
    <property type="component" value="Chromosome"/>
</dbReference>
<dbReference type="OrthoDB" id="9807890at2"/>
<accession>A0A3S9BAB4</accession>
<dbReference type="GO" id="GO:0005737">
    <property type="term" value="C:cytoplasm"/>
    <property type="evidence" value="ECO:0007669"/>
    <property type="project" value="TreeGrafter"/>
</dbReference>
<dbReference type="CDD" id="cd00144">
    <property type="entry name" value="MPP_PPP_family"/>
    <property type="match status" value="1"/>
</dbReference>
<dbReference type="GO" id="GO:0110154">
    <property type="term" value="P:RNA decapping"/>
    <property type="evidence" value="ECO:0007669"/>
    <property type="project" value="TreeGrafter"/>
</dbReference>
<dbReference type="PANTHER" id="PTHR42850">
    <property type="entry name" value="METALLOPHOSPHOESTERASE"/>
    <property type="match status" value="1"/>
</dbReference>
<proteinExistence type="predicted"/>
<dbReference type="KEGG" id="abaw:D5400_16220"/>
<dbReference type="Gene3D" id="3.60.21.10">
    <property type="match status" value="1"/>
</dbReference>
<name>A0A3S9BAB4_9HYPH</name>
<protein>
    <submittedName>
        <fullName evidence="2">Serine/threonine protein phosphatase</fullName>
    </submittedName>
</protein>
<evidence type="ECO:0000313" key="3">
    <source>
        <dbReference type="Proteomes" id="UP000268192"/>
    </source>
</evidence>